<dbReference type="InterPro" id="IPR007540">
    <property type="entry name" value="Fimbrial_CS1-type"/>
</dbReference>
<organism evidence="2 3">
    <name type="scientific">Photobacterium rosenbergii</name>
    <dbReference type="NCBI Taxonomy" id="294936"/>
    <lineage>
        <taxon>Bacteria</taxon>
        <taxon>Pseudomonadati</taxon>
        <taxon>Pseudomonadota</taxon>
        <taxon>Gammaproteobacteria</taxon>
        <taxon>Vibrionales</taxon>
        <taxon>Vibrionaceae</taxon>
        <taxon>Photobacterium</taxon>
    </lineage>
</organism>
<dbReference type="Gene3D" id="2.60.40.2040">
    <property type="entry name" value="CFA/I fimbrial subunit E, pilin domain"/>
    <property type="match status" value="1"/>
</dbReference>
<dbReference type="OrthoDB" id="6631372at2"/>
<accession>A0A2T3N6D0</accession>
<dbReference type="EMBL" id="PYMB01000022">
    <property type="protein sequence ID" value="PSW08251.1"/>
    <property type="molecule type" value="Genomic_DNA"/>
</dbReference>
<evidence type="ECO:0000313" key="3">
    <source>
        <dbReference type="Proteomes" id="UP000241346"/>
    </source>
</evidence>
<sequence>MFNNKNIKATHRPKAGIATSLILAVLASSGTVMAASGDRVNKVINLSATIPSASFSINPLFGTIWPGQVDIQYDENTNKFIPYAINLEAKSMVGVTAHLQQDSHLMSGSTKIPLTVSVNNIALSDTPQGIVENTQTPSALETHQLELKIEQETAATTYDVAGIYSGIVNIVFEDEF</sequence>
<comment type="caution">
    <text evidence="2">The sequence shown here is derived from an EMBL/GenBank/DDBJ whole genome shotgun (WGS) entry which is preliminary data.</text>
</comment>
<dbReference type="GO" id="GO:0009289">
    <property type="term" value="C:pilus"/>
    <property type="evidence" value="ECO:0007669"/>
    <property type="project" value="InterPro"/>
</dbReference>
<evidence type="ECO:0008006" key="4">
    <source>
        <dbReference type="Google" id="ProtNLM"/>
    </source>
</evidence>
<dbReference type="RefSeq" id="WP_107300662.1">
    <property type="nucleotide sequence ID" value="NZ_PYMB01000022.1"/>
</dbReference>
<keyword evidence="1" id="KW-0732">Signal</keyword>
<dbReference type="Pfam" id="PF04449">
    <property type="entry name" value="Fimbrial_CS1"/>
    <property type="match status" value="1"/>
</dbReference>
<name>A0A2T3N6D0_9GAMM</name>
<proteinExistence type="predicted"/>
<protein>
    <recommendedName>
        <fullName evidence="4">Adhesin</fullName>
    </recommendedName>
</protein>
<dbReference type="AlphaFoldDB" id="A0A2T3N6D0"/>
<feature type="signal peptide" evidence="1">
    <location>
        <begin position="1"/>
        <end position="34"/>
    </location>
</feature>
<gene>
    <name evidence="2" type="ORF">C9J01_24075</name>
</gene>
<evidence type="ECO:0000313" key="2">
    <source>
        <dbReference type="EMBL" id="PSW08251.1"/>
    </source>
</evidence>
<dbReference type="Proteomes" id="UP000241346">
    <property type="component" value="Unassembled WGS sequence"/>
</dbReference>
<reference evidence="2 3" key="1">
    <citation type="submission" date="2018-03" db="EMBL/GenBank/DDBJ databases">
        <title>Whole genome sequencing of Histamine producing bacteria.</title>
        <authorList>
            <person name="Butler K."/>
        </authorList>
    </citation>
    <scope>NUCLEOTIDE SEQUENCE [LARGE SCALE GENOMIC DNA]</scope>
    <source>
        <strain evidence="2 3">DSM 19138</strain>
    </source>
</reference>
<feature type="chain" id="PRO_5015544109" description="Adhesin" evidence="1">
    <location>
        <begin position="35"/>
        <end position="176"/>
    </location>
</feature>
<evidence type="ECO:0000256" key="1">
    <source>
        <dbReference type="SAM" id="SignalP"/>
    </source>
</evidence>